<reference evidence="1" key="1">
    <citation type="submission" date="2021-01" db="EMBL/GenBank/DDBJ databases">
        <title>Modified the classification status of verrucomicrobia.</title>
        <authorList>
            <person name="Feng X."/>
        </authorList>
    </citation>
    <scope>NUCLEOTIDE SEQUENCE</scope>
    <source>
        <strain evidence="1">KCTC 13126</strain>
    </source>
</reference>
<comment type="caution">
    <text evidence="1">The sequence shown here is derived from an EMBL/GenBank/DDBJ whole genome shotgun (WGS) entry which is preliminary data.</text>
</comment>
<name>A0A934VQS5_9BACT</name>
<dbReference type="InterPro" id="IPR027417">
    <property type="entry name" value="P-loop_NTPase"/>
</dbReference>
<dbReference type="Gene3D" id="3.40.50.300">
    <property type="entry name" value="P-loop containing nucleotide triphosphate hydrolases"/>
    <property type="match status" value="1"/>
</dbReference>
<evidence type="ECO:0000313" key="1">
    <source>
        <dbReference type="EMBL" id="MBK1876799.1"/>
    </source>
</evidence>
<evidence type="ECO:0000313" key="2">
    <source>
        <dbReference type="Proteomes" id="UP000617628"/>
    </source>
</evidence>
<dbReference type="AlphaFoldDB" id="A0A934VQS5"/>
<dbReference type="EMBL" id="JAENIL010000012">
    <property type="protein sequence ID" value="MBK1876799.1"/>
    <property type="molecule type" value="Genomic_DNA"/>
</dbReference>
<proteinExistence type="predicted"/>
<keyword evidence="2" id="KW-1185">Reference proteome</keyword>
<protein>
    <submittedName>
        <fullName evidence="1">Uncharacterized protein</fullName>
    </submittedName>
</protein>
<accession>A0A934VQS5</accession>
<organism evidence="1 2">
    <name type="scientific">Pelagicoccus mobilis</name>
    <dbReference type="NCBI Taxonomy" id="415221"/>
    <lineage>
        <taxon>Bacteria</taxon>
        <taxon>Pseudomonadati</taxon>
        <taxon>Verrucomicrobiota</taxon>
        <taxon>Opitutia</taxon>
        <taxon>Puniceicoccales</taxon>
        <taxon>Pelagicoccaceae</taxon>
        <taxon>Pelagicoccus</taxon>
    </lineage>
</organism>
<gene>
    <name evidence="1" type="ORF">JIN87_07965</name>
</gene>
<sequence>MATARADSESASLEERFDELGVERATPAESEILGTGVDSWDEALDGGLRSGLLAEVAEPEASSGGQVLLLHLLAGMRRAQRFVALVDGADGFDPQSTPPALLEHLLWVRCRSSLEAMKCADALLRDENLGMVLVDLRGCEERELRRVKSADWYRLQRLVERSSAYACVLTPKAMIPSAQMRLELAGQLGIEKMDASLSELASDVGFEVLRKRTREREGFAQLVQRVAVG</sequence>
<dbReference type="Proteomes" id="UP000617628">
    <property type="component" value="Unassembled WGS sequence"/>
</dbReference>
<dbReference type="SUPFAM" id="SSF52540">
    <property type="entry name" value="P-loop containing nucleoside triphosphate hydrolases"/>
    <property type="match status" value="1"/>
</dbReference>